<dbReference type="PANTHER" id="PTHR24291:SF189">
    <property type="entry name" value="CYTOCHROME P450 4C3-RELATED"/>
    <property type="match status" value="1"/>
</dbReference>
<dbReference type="GO" id="GO:0005789">
    <property type="term" value="C:endoplasmic reticulum membrane"/>
    <property type="evidence" value="ECO:0007669"/>
    <property type="project" value="UniProtKB-SubCell"/>
</dbReference>
<gene>
    <name evidence="16" type="primary">LOC112452610</name>
</gene>
<evidence type="ECO:0000256" key="7">
    <source>
        <dbReference type="ARBA" id="ARBA00022723"/>
    </source>
</evidence>
<dbReference type="GeneID" id="112452610"/>
<evidence type="ECO:0000313" key="15">
    <source>
        <dbReference type="Proteomes" id="UP000504618"/>
    </source>
</evidence>
<evidence type="ECO:0000256" key="3">
    <source>
        <dbReference type="ARBA" id="ARBA00004174"/>
    </source>
</evidence>
<dbReference type="Proteomes" id="UP000504618">
    <property type="component" value="Unplaced"/>
</dbReference>
<keyword evidence="13 14" id="KW-0472">Membrane</keyword>
<keyword evidence="7" id="KW-0479">Metal-binding</keyword>
<evidence type="ECO:0000313" key="16">
    <source>
        <dbReference type="RefSeq" id="XP_024868667.1"/>
    </source>
</evidence>
<dbReference type="SUPFAM" id="SSF48264">
    <property type="entry name" value="Cytochrome P450"/>
    <property type="match status" value="1"/>
</dbReference>
<evidence type="ECO:0000256" key="14">
    <source>
        <dbReference type="SAM" id="Phobius"/>
    </source>
</evidence>
<keyword evidence="14" id="KW-1133">Transmembrane helix</keyword>
<dbReference type="PANTHER" id="PTHR24291">
    <property type="entry name" value="CYTOCHROME P450 FAMILY 4"/>
    <property type="match status" value="1"/>
</dbReference>
<evidence type="ECO:0000256" key="6">
    <source>
        <dbReference type="ARBA" id="ARBA00022617"/>
    </source>
</evidence>
<keyword evidence="9" id="KW-0492">Microsome</keyword>
<dbReference type="GO" id="GO:0016705">
    <property type="term" value="F:oxidoreductase activity, acting on paired donors, with incorporation or reduction of molecular oxygen"/>
    <property type="evidence" value="ECO:0007669"/>
    <property type="project" value="InterPro"/>
</dbReference>
<evidence type="ECO:0000256" key="1">
    <source>
        <dbReference type="ARBA" id="ARBA00001971"/>
    </source>
</evidence>
<accession>A0A6J1PGI3</accession>
<comment type="subcellular location">
    <subcellularLocation>
        <location evidence="4">Endoplasmic reticulum membrane</location>
        <topology evidence="4">Peripheral membrane protein</topology>
    </subcellularLocation>
    <subcellularLocation>
        <location evidence="3">Microsome membrane</location>
        <topology evidence="3">Peripheral membrane protein</topology>
    </subcellularLocation>
</comment>
<dbReference type="GO" id="GO:0005506">
    <property type="term" value="F:iron ion binding"/>
    <property type="evidence" value="ECO:0007669"/>
    <property type="project" value="InterPro"/>
</dbReference>
<evidence type="ECO:0000256" key="9">
    <source>
        <dbReference type="ARBA" id="ARBA00022848"/>
    </source>
</evidence>
<evidence type="ECO:0000256" key="4">
    <source>
        <dbReference type="ARBA" id="ARBA00004406"/>
    </source>
</evidence>
<feature type="transmembrane region" description="Helical" evidence="14">
    <location>
        <begin position="41"/>
        <end position="60"/>
    </location>
</feature>
<comment type="function">
    <text evidence="2">May be involved in the metabolism of insect hormones and in the breakdown of synthetic insecticides.</text>
</comment>
<dbReference type="GO" id="GO:0004497">
    <property type="term" value="F:monooxygenase activity"/>
    <property type="evidence" value="ECO:0007669"/>
    <property type="project" value="UniProtKB-KW"/>
</dbReference>
<evidence type="ECO:0000256" key="13">
    <source>
        <dbReference type="ARBA" id="ARBA00023136"/>
    </source>
</evidence>
<dbReference type="Gene3D" id="1.10.630.10">
    <property type="entry name" value="Cytochrome P450"/>
    <property type="match status" value="1"/>
</dbReference>
<dbReference type="AlphaFoldDB" id="A0A6J1PGI3"/>
<sequence>MKVIKMKSPIMRDIEAQDTDFIFSLCDRILNRDTTVRRMDFIFLALCIVLIFAIFLHQQYTVRQKFKNFPQIDAYPIVGVAIKLARLSHYERLKYFVSLMERCKEEIFVQWLVNKPMINVYKPEHLEQVFPSTVNITKGEEYDLLRPWLGNGLLTSTGKDAKSLHVYQTCLVCTYG</sequence>
<evidence type="ECO:0000256" key="10">
    <source>
        <dbReference type="ARBA" id="ARBA00023002"/>
    </source>
</evidence>
<comment type="similarity">
    <text evidence="5">Belongs to the cytochrome P450 family.</text>
</comment>
<keyword evidence="12" id="KW-0503">Monooxygenase</keyword>
<dbReference type="GO" id="GO:0020037">
    <property type="term" value="F:heme binding"/>
    <property type="evidence" value="ECO:0007669"/>
    <property type="project" value="InterPro"/>
</dbReference>
<dbReference type="OrthoDB" id="7634874at2759"/>
<keyword evidence="11" id="KW-0408">Iron</keyword>
<evidence type="ECO:0000256" key="8">
    <source>
        <dbReference type="ARBA" id="ARBA00022824"/>
    </source>
</evidence>
<keyword evidence="10" id="KW-0560">Oxidoreductase</keyword>
<evidence type="ECO:0000256" key="2">
    <source>
        <dbReference type="ARBA" id="ARBA00003690"/>
    </source>
</evidence>
<dbReference type="InterPro" id="IPR050196">
    <property type="entry name" value="Cytochrome_P450_Monoox"/>
</dbReference>
<keyword evidence="8" id="KW-0256">Endoplasmic reticulum</keyword>
<evidence type="ECO:0000256" key="12">
    <source>
        <dbReference type="ARBA" id="ARBA00023033"/>
    </source>
</evidence>
<proteinExistence type="inferred from homology"/>
<dbReference type="RefSeq" id="XP_024868667.1">
    <property type="nucleotide sequence ID" value="XM_025012899.1"/>
</dbReference>
<keyword evidence="6" id="KW-0349">Heme</keyword>
<keyword evidence="14" id="KW-0812">Transmembrane</keyword>
<reference evidence="16" key="1">
    <citation type="submission" date="2025-08" db="UniProtKB">
        <authorList>
            <consortium name="RefSeq"/>
        </authorList>
    </citation>
    <scope>IDENTIFICATION</scope>
    <source>
        <tissue evidence="16">Whole body</tissue>
    </source>
</reference>
<organism evidence="15 16">
    <name type="scientific">Temnothorax curvispinosus</name>
    <dbReference type="NCBI Taxonomy" id="300111"/>
    <lineage>
        <taxon>Eukaryota</taxon>
        <taxon>Metazoa</taxon>
        <taxon>Ecdysozoa</taxon>
        <taxon>Arthropoda</taxon>
        <taxon>Hexapoda</taxon>
        <taxon>Insecta</taxon>
        <taxon>Pterygota</taxon>
        <taxon>Neoptera</taxon>
        <taxon>Endopterygota</taxon>
        <taxon>Hymenoptera</taxon>
        <taxon>Apocrita</taxon>
        <taxon>Aculeata</taxon>
        <taxon>Formicoidea</taxon>
        <taxon>Formicidae</taxon>
        <taxon>Myrmicinae</taxon>
        <taxon>Temnothorax</taxon>
    </lineage>
</organism>
<evidence type="ECO:0000256" key="11">
    <source>
        <dbReference type="ARBA" id="ARBA00023004"/>
    </source>
</evidence>
<name>A0A6J1PGI3_9HYME</name>
<keyword evidence="15" id="KW-1185">Reference proteome</keyword>
<protein>
    <submittedName>
        <fullName evidence="16">Cytochrome P450 4c21-like</fullName>
    </submittedName>
</protein>
<evidence type="ECO:0000256" key="5">
    <source>
        <dbReference type="ARBA" id="ARBA00010617"/>
    </source>
</evidence>
<comment type="cofactor">
    <cofactor evidence="1">
        <name>heme</name>
        <dbReference type="ChEBI" id="CHEBI:30413"/>
    </cofactor>
</comment>
<dbReference type="InterPro" id="IPR036396">
    <property type="entry name" value="Cyt_P450_sf"/>
</dbReference>